<dbReference type="Gene3D" id="3.30.1330.30">
    <property type="match status" value="1"/>
</dbReference>
<evidence type="ECO:0000313" key="2">
    <source>
        <dbReference type="EMBL" id="GGD21676.1"/>
    </source>
</evidence>
<keyword evidence="3" id="KW-1185">Reference proteome</keyword>
<proteinExistence type="predicted"/>
<feature type="domain" description="YlxR" evidence="1">
    <location>
        <begin position="16"/>
        <end position="91"/>
    </location>
</feature>
<dbReference type="InterPro" id="IPR007393">
    <property type="entry name" value="YlxR_dom"/>
</dbReference>
<evidence type="ECO:0000259" key="1">
    <source>
        <dbReference type="Pfam" id="PF04296"/>
    </source>
</evidence>
<comment type="caution">
    <text evidence="2">The sequence shown here is derived from an EMBL/GenBank/DDBJ whole genome shotgun (WGS) entry which is preliminary data.</text>
</comment>
<organism evidence="2 3">
    <name type="scientific">Sinisalibacter lacisalsi</name>
    <dbReference type="NCBI Taxonomy" id="1526570"/>
    <lineage>
        <taxon>Bacteria</taxon>
        <taxon>Pseudomonadati</taxon>
        <taxon>Pseudomonadota</taxon>
        <taxon>Alphaproteobacteria</taxon>
        <taxon>Rhodobacterales</taxon>
        <taxon>Roseobacteraceae</taxon>
        <taxon>Sinisalibacter</taxon>
    </lineage>
</organism>
<dbReference type="EMBL" id="BMGI01000001">
    <property type="protein sequence ID" value="GGD21676.1"/>
    <property type="molecule type" value="Genomic_DNA"/>
</dbReference>
<dbReference type="InterPro" id="IPR035931">
    <property type="entry name" value="YlxR-like_sf"/>
</dbReference>
<dbReference type="Gene3D" id="3.30.1230.10">
    <property type="entry name" value="YlxR-like"/>
    <property type="match status" value="1"/>
</dbReference>
<gene>
    <name evidence="2" type="ORF">GCM10011358_02720</name>
</gene>
<dbReference type="SUPFAM" id="SSF64376">
    <property type="entry name" value="YlxR-like"/>
    <property type="match status" value="1"/>
</dbReference>
<dbReference type="NCBIfam" id="NF006622">
    <property type="entry name" value="PRK09190.1"/>
    <property type="match status" value="1"/>
</dbReference>
<dbReference type="InterPro" id="IPR029064">
    <property type="entry name" value="Ribosomal_eL30-like_sf"/>
</dbReference>
<reference evidence="3" key="1">
    <citation type="journal article" date="2019" name="Int. J. Syst. Evol. Microbiol.">
        <title>The Global Catalogue of Microorganisms (GCM) 10K type strain sequencing project: providing services to taxonomists for standard genome sequencing and annotation.</title>
        <authorList>
            <consortium name="The Broad Institute Genomics Platform"/>
            <consortium name="The Broad Institute Genome Sequencing Center for Infectious Disease"/>
            <person name="Wu L."/>
            <person name="Ma J."/>
        </authorList>
    </citation>
    <scope>NUCLEOTIDE SEQUENCE [LARGE SCALE GENOMIC DNA]</scope>
    <source>
        <strain evidence="3">CGMCC 1.12922</strain>
    </source>
</reference>
<dbReference type="PANTHER" id="PTHR34215:SF1">
    <property type="entry name" value="YLXR DOMAIN-CONTAINING PROTEIN"/>
    <property type="match status" value="1"/>
</dbReference>
<dbReference type="CDD" id="cd00279">
    <property type="entry name" value="YlxR"/>
    <property type="match status" value="1"/>
</dbReference>
<dbReference type="SUPFAM" id="SSF55315">
    <property type="entry name" value="L30e-like"/>
    <property type="match status" value="1"/>
</dbReference>
<dbReference type="InterPro" id="IPR037465">
    <property type="entry name" value="YlxR"/>
</dbReference>
<dbReference type="RefSeq" id="WP_188525813.1">
    <property type="nucleotide sequence ID" value="NZ_BMGI01000001.1"/>
</dbReference>
<name>A0ABQ1QCV3_9RHOB</name>
<evidence type="ECO:0000313" key="3">
    <source>
        <dbReference type="Proteomes" id="UP000617355"/>
    </source>
</evidence>
<protein>
    <recommendedName>
        <fullName evidence="1">YlxR domain-containing protein</fullName>
    </recommendedName>
</protein>
<accession>A0ABQ1QCV3</accession>
<dbReference type="PANTHER" id="PTHR34215">
    <property type="entry name" value="BLL0784 PROTEIN"/>
    <property type="match status" value="1"/>
</dbReference>
<dbReference type="Pfam" id="PF04296">
    <property type="entry name" value="YlxR"/>
    <property type="match status" value="1"/>
</dbReference>
<dbReference type="Proteomes" id="UP000617355">
    <property type="component" value="Unassembled WGS sequence"/>
</dbReference>
<sequence length="211" mass="22603">MTRGGRPKPRADGPERRCIATGEVQPKHGLIRFVVAPDGALAPDLREKLPGRGIWVAADRAALEKAVAKNLFARAARQPVDVPDDLVQRVEAALVDRVVELLSLARKAGTAIAGYEKVKDWLVKDQAEVLIQAADGSERGKSKLRPPGENDRFIGCLTALELGLAFGRENVIHGALATGGLTPRVVEEAAKLSGLRKKDGGNARRKGTKTK</sequence>